<keyword evidence="2" id="KW-0472">Membrane</keyword>
<organism evidence="5 6">
    <name type="scientific">Polyangium mundeleinium</name>
    <dbReference type="NCBI Taxonomy" id="2995306"/>
    <lineage>
        <taxon>Bacteria</taxon>
        <taxon>Pseudomonadati</taxon>
        <taxon>Myxococcota</taxon>
        <taxon>Polyangia</taxon>
        <taxon>Polyangiales</taxon>
        <taxon>Polyangiaceae</taxon>
        <taxon>Polyangium</taxon>
    </lineage>
</organism>
<keyword evidence="5" id="KW-0315">Glutamine amidotransferase</keyword>
<dbReference type="PROSITE" id="PS51276">
    <property type="entry name" value="PEPTIDASE_C56_PFPI"/>
    <property type="match status" value="1"/>
</dbReference>
<dbReference type="PANTHER" id="PTHR42733">
    <property type="entry name" value="DJ-1 PROTEIN"/>
    <property type="match status" value="1"/>
</dbReference>
<dbReference type="InterPro" id="IPR029062">
    <property type="entry name" value="Class_I_gatase-like"/>
</dbReference>
<keyword evidence="6" id="KW-1185">Reference proteome</keyword>
<dbReference type="SUPFAM" id="SSF52317">
    <property type="entry name" value="Class I glutamine amidotransferase-like"/>
    <property type="match status" value="1"/>
</dbReference>
<dbReference type="PANTHER" id="PTHR42733:SF12">
    <property type="entry name" value="PROTEINASE"/>
    <property type="match status" value="1"/>
</dbReference>
<comment type="similarity">
    <text evidence="1">Belongs to the peptidase C56 family.</text>
</comment>
<keyword evidence="2" id="KW-0812">Transmembrane</keyword>
<dbReference type="Proteomes" id="UP001221411">
    <property type="component" value="Unassembled WGS sequence"/>
</dbReference>
<dbReference type="EMBL" id="JAQNDO010000001">
    <property type="protein sequence ID" value="MDC0744469.1"/>
    <property type="molecule type" value="Genomic_DNA"/>
</dbReference>
<feature type="chain" id="PRO_5045328384" evidence="3">
    <location>
        <begin position="31"/>
        <end position="395"/>
    </location>
</feature>
<dbReference type="InterPro" id="IPR002818">
    <property type="entry name" value="DJ-1/PfpI"/>
</dbReference>
<feature type="transmembrane region" description="Helical" evidence="2">
    <location>
        <begin position="62"/>
        <end position="81"/>
    </location>
</feature>
<dbReference type="RefSeq" id="WP_271921012.1">
    <property type="nucleotide sequence ID" value="NZ_JAQNDO010000001.1"/>
</dbReference>
<evidence type="ECO:0000313" key="5">
    <source>
        <dbReference type="EMBL" id="MDC0744469.1"/>
    </source>
</evidence>
<protein>
    <submittedName>
        <fullName evidence="5">Type 1 glutamine amidotransferase</fullName>
    </submittedName>
</protein>
<evidence type="ECO:0000259" key="4">
    <source>
        <dbReference type="Pfam" id="PF01965"/>
    </source>
</evidence>
<dbReference type="NCBIfam" id="TIGR01382">
    <property type="entry name" value="PfpI"/>
    <property type="match status" value="1"/>
</dbReference>
<dbReference type="InterPro" id="IPR006286">
    <property type="entry name" value="C56_PfpI-like"/>
</dbReference>
<feature type="transmembrane region" description="Helical" evidence="2">
    <location>
        <begin position="367"/>
        <end position="387"/>
    </location>
</feature>
<dbReference type="Pfam" id="PF01965">
    <property type="entry name" value="DJ-1_PfpI"/>
    <property type="match status" value="1"/>
</dbReference>
<reference evidence="5 6" key="1">
    <citation type="submission" date="2022-11" db="EMBL/GenBank/DDBJ databases">
        <title>Minimal conservation of predation-associated metabolite biosynthetic gene clusters underscores biosynthetic potential of Myxococcota including descriptions for ten novel species: Archangium lansinium sp. nov., Myxococcus landrumus sp. nov., Nannocystis bai.</title>
        <authorList>
            <person name="Ahearne A."/>
            <person name="Stevens C."/>
            <person name="Dowd S."/>
        </authorList>
    </citation>
    <scope>NUCLEOTIDE SEQUENCE [LARGE SCALE GENOMIC DNA]</scope>
    <source>
        <strain evidence="5 6">RJM3</strain>
    </source>
</reference>
<feature type="transmembrane region" description="Helical" evidence="2">
    <location>
        <begin position="123"/>
        <end position="144"/>
    </location>
</feature>
<dbReference type="Gene3D" id="3.40.50.880">
    <property type="match status" value="1"/>
</dbReference>
<keyword evidence="3" id="KW-0732">Signal</keyword>
<evidence type="ECO:0000256" key="1">
    <source>
        <dbReference type="ARBA" id="ARBA00008542"/>
    </source>
</evidence>
<evidence type="ECO:0000313" key="6">
    <source>
        <dbReference type="Proteomes" id="UP001221411"/>
    </source>
</evidence>
<feature type="domain" description="DJ-1/PfpI" evidence="4">
    <location>
        <begin position="155"/>
        <end position="321"/>
    </location>
</feature>
<accession>A0ABT5ERL6</accession>
<keyword evidence="2" id="KW-1133">Transmembrane helix</keyword>
<name>A0ABT5ERL6_9BACT</name>
<gene>
    <name evidence="5" type="ORF">POL67_24265</name>
</gene>
<feature type="signal peptide" evidence="3">
    <location>
        <begin position="1"/>
        <end position="30"/>
    </location>
</feature>
<dbReference type="CDD" id="cd03134">
    <property type="entry name" value="GATase1_PfpI_like"/>
    <property type="match status" value="1"/>
</dbReference>
<comment type="caution">
    <text evidence="5">The sequence shown here is derived from an EMBL/GenBank/DDBJ whole genome shotgun (WGS) entry which is preliminary data.</text>
</comment>
<feature type="transmembrane region" description="Helical" evidence="2">
    <location>
        <begin position="93"/>
        <end position="111"/>
    </location>
</feature>
<sequence>MRAIVTRGLWTGAALTAATATAMMSSSTIARGSPWAGLNAMATAAMPTRRVGLRFQGDATPLGFLLLTGGLLGWGLVYQGVLARARPERPGGVLLASALSALGGYAVDALVMPERLVPNFRRAMGTAGTLAKYLALGGASFFAARPARHRRLAGRKIAVLTADGFEQVELFTPARAIGAEGGEVEVLSLRPGKIVGMNVDVPGRRVRVQRTIREADPAEYDALFVPGGFIAPDFLRQSQEVREFVRAFDAAGKPIGAICHGAWVLASAGILRGRHITSWPGIRDDLVNAGATWRDEAVVRDGNIISSRGPQDLPVFTSALVDFFTGSKPTPERPWAPAASSPQRSAPPAMALAGAAHLPKVAKARSVLGLTAAFAVGLAALPVLRAFTAFTRRRW</sequence>
<proteinExistence type="inferred from homology"/>
<evidence type="ECO:0000256" key="2">
    <source>
        <dbReference type="SAM" id="Phobius"/>
    </source>
</evidence>
<evidence type="ECO:0000256" key="3">
    <source>
        <dbReference type="SAM" id="SignalP"/>
    </source>
</evidence>